<protein>
    <submittedName>
        <fullName evidence="1 3">Uncharacterized protein</fullName>
    </submittedName>
</protein>
<evidence type="ECO:0000313" key="1">
    <source>
        <dbReference type="EMBL" id="EFO25395.1"/>
    </source>
</evidence>
<dbReference type="WBParaSite" id="EN70_352">
    <property type="protein sequence ID" value="EN70_352"/>
    <property type="gene ID" value="EN70_352"/>
</dbReference>
<dbReference type="EMBL" id="JH712097">
    <property type="protein sequence ID" value="EFO25395.1"/>
    <property type="molecule type" value="Genomic_DNA"/>
</dbReference>
<dbReference type="RefSeq" id="XP_003138672.1">
    <property type="nucleotide sequence ID" value="XM_003138624.1"/>
</dbReference>
<evidence type="ECO:0000313" key="2">
    <source>
        <dbReference type="Proteomes" id="UP000095285"/>
    </source>
</evidence>
<dbReference type="Proteomes" id="UP000095285">
    <property type="component" value="Unassembled WGS sequence"/>
</dbReference>
<accession>A0A1I7VKD0</accession>
<evidence type="ECO:0000313" key="3">
    <source>
        <dbReference type="WBParaSite" id="EN70_352"/>
    </source>
</evidence>
<organism evidence="2 3">
    <name type="scientific">Loa loa</name>
    <name type="common">Eye worm</name>
    <name type="synonym">Filaria loa</name>
    <dbReference type="NCBI Taxonomy" id="7209"/>
    <lineage>
        <taxon>Eukaryota</taxon>
        <taxon>Metazoa</taxon>
        <taxon>Ecdysozoa</taxon>
        <taxon>Nematoda</taxon>
        <taxon>Chromadorea</taxon>
        <taxon>Rhabditida</taxon>
        <taxon>Spirurina</taxon>
        <taxon>Spiruromorpha</taxon>
        <taxon>Filarioidea</taxon>
        <taxon>Onchocercidae</taxon>
        <taxon>Loa</taxon>
    </lineage>
</organism>
<reference evidence="3" key="2">
    <citation type="submission" date="2016-11" db="UniProtKB">
        <authorList>
            <consortium name="WormBaseParasite"/>
        </authorList>
    </citation>
    <scope>IDENTIFICATION</scope>
</reference>
<proteinExistence type="predicted"/>
<gene>
    <name evidence="1 3" type="ORF">LOAG_03087</name>
</gene>
<dbReference type="CTD" id="9940474"/>
<dbReference type="AlphaFoldDB" id="A0A1I7VKD0"/>
<dbReference type="KEGG" id="loa:LOAG_03087"/>
<dbReference type="InParanoid" id="A0A1I7VKD0"/>
<name>A0A1I7VKD0_LOALO</name>
<dbReference type="GeneID" id="9940474"/>
<accession>A0A1S0U546</accession>
<sequence length="85" mass="9157">MIVRDGRNKSMIEWMNRWMDGISLRYQQLSQVSKWMRGGRKHHHLTVAVIVTAIVTVTVVATAAAAAAAAGAAGAVAAALPYPKR</sequence>
<keyword evidence="2" id="KW-1185">Reference proteome</keyword>
<reference evidence="1 2" key="1">
    <citation type="submission" date="2012-04" db="EMBL/GenBank/DDBJ databases">
        <title>The Genome Sequence of Loa loa.</title>
        <authorList>
            <consortium name="The Broad Institute Genome Sequencing Platform"/>
            <consortium name="Broad Institute Genome Sequencing Center for Infectious Disease"/>
            <person name="Nutman T.B."/>
            <person name="Fink D.L."/>
            <person name="Russ C."/>
            <person name="Young S."/>
            <person name="Zeng Q."/>
            <person name="Gargeya S."/>
            <person name="Alvarado L."/>
            <person name="Berlin A."/>
            <person name="Chapman S.B."/>
            <person name="Chen Z."/>
            <person name="Freedman E."/>
            <person name="Gellesch M."/>
            <person name="Goldberg J."/>
            <person name="Griggs A."/>
            <person name="Gujja S."/>
            <person name="Heilman E.R."/>
            <person name="Heiman D."/>
            <person name="Howarth C."/>
            <person name="Mehta T."/>
            <person name="Neiman D."/>
            <person name="Pearson M."/>
            <person name="Roberts A."/>
            <person name="Saif S."/>
            <person name="Shea T."/>
            <person name="Shenoy N."/>
            <person name="Sisk P."/>
            <person name="Stolte C."/>
            <person name="Sykes S."/>
            <person name="White J."/>
            <person name="Yandava C."/>
            <person name="Haas B."/>
            <person name="Henn M.R."/>
            <person name="Nusbaum C."/>
            <person name="Birren B."/>
        </authorList>
    </citation>
    <scope>NUCLEOTIDE SEQUENCE [LARGE SCALE GENOMIC DNA]</scope>
</reference>